<dbReference type="AlphaFoldDB" id="A0A329SMP4"/>
<dbReference type="Proteomes" id="UP000736787">
    <property type="component" value="Unassembled WGS sequence"/>
</dbReference>
<dbReference type="EMBL" id="JAENGZ010002384">
    <property type="protein sequence ID" value="KAG6943863.1"/>
    <property type="molecule type" value="Genomic_DNA"/>
</dbReference>
<dbReference type="Proteomes" id="UP000735874">
    <property type="component" value="Unassembled WGS sequence"/>
</dbReference>
<evidence type="ECO:0000256" key="1">
    <source>
        <dbReference type="SAM" id="MobiDB-lite"/>
    </source>
</evidence>
<dbReference type="EMBL" id="RCMG01000048">
    <property type="protein sequence ID" value="KAG2865964.1"/>
    <property type="molecule type" value="Genomic_DNA"/>
</dbReference>
<evidence type="ECO:0000313" key="7">
    <source>
        <dbReference type="Proteomes" id="UP000251314"/>
    </source>
</evidence>
<dbReference type="Proteomes" id="UP000251314">
    <property type="component" value="Unassembled WGS sequence"/>
</dbReference>
<evidence type="ECO:0000313" key="4">
    <source>
        <dbReference type="EMBL" id="KAG2992102.1"/>
    </source>
</evidence>
<evidence type="ECO:0000313" key="2">
    <source>
        <dbReference type="EMBL" id="KAG2865964.1"/>
    </source>
</evidence>
<dbReference type="EMBL" id="MJFZ01000125">
    <property type="protein sequence ID" value="RAW36938.1"/>
    <property type="molecule type" value="Genomic_DNA"/>
</dbReference>
<sequence length="141" mass="15824">MVFRFSYDQNKELMRELIGLKPFAAKRGDTLNVWEEVAASLSRATKAPLNVKQIRDRLNVLKAGFHPDEAKAAHTSGAEESLGAVNVQSHHGEDSGLVREYISLEGLHQTNKQKDKNKKQRKRILHTAQTKPFARVLVAVP</sequence>
<evidence type="ECO:0000313" key="3">
    <source>
        <dbReference type="EMBL" id="KAG2945926.1"/>
    </source>
</evidence>
<dbReference type="EMBL" id="RCML01000091">
    <property type="protein sequence ID" value="KAG2992102.1"/>
    <property type="molecule type" value="Genomic_DNA"/>
</dbReference>
<dbReference type="EMBL" id="RCMK01000170">
    <property type="protein sequence ID" value="KAG2945926.1"/>
    <property type="molecule type" value="Genomic_DNA"/>
</dbReference>
<evidence type="ECO:0000313" key="6">
    <source>
        <dbReference type="EMBL" id="RAW36938.1"/>
    </source>
</evidence>
<proteinExistence type="predicted"/>
<reference evidence="5" key="3">
    <citation type="submission" date="2021-01" db="EMBL/GenBank/DDBJ databases">
        <title>Phytophthora aleatoria, a newly-described species from Pinus radiata is distinct from Phytophthora cactorum isolates based on comparative genomics.</title>
        <authorList>
            <person name="Mcdougal R."/>
            <person name="Panda P."/>
            <person name="Williams N."/>
            <person name="Studholme D.J."/>
        </authorList>
    </citation>
    <scope>NUCLEOTIDE SEQUENCE</scope>
    <source>
        <strain evidence="5">NZFS 3830</strain>
    </source>
</reference>
<protein>
    <recommendedName>
        <fullName evidence="8">Myb/SANT-like domain-containing protein</fullName>
    </recommendedName>
</protein>
<dbReference type="OrthoDB" id="127996at2759"/>
<keyword evidence="7" id="KW-1185">Reference proteome</keyword>
<evidence type="ECO:0000313" key="5">
    <source>
        <dbReference type="EMBL" id="KAG6943863.1"/>
    </source>
</evidence>
<name>A0A329SMP4_9STRA</name>
<organism evidence="6 7">
    <name type="scientific">Phytophthora cactorum</name>
    <dbReference type="NCBI Taxonomy" id="29920"/>
    <lineage>
        <taxon>Eukaryota</taxon>
        <taxon>Sar</taxon>
        <taxon>Stramenopiles</taxon>
        <taxon>Oomycota</taxon>
        <taxon>Peronosporomycetes</taxon>
        <taxon>Peronosporales</taxon>
        <taxon>Peronosporaceae</taxon>
        <taxon>Phytophthora</taxon>
    </lineage>
</organism>
<gene>
    <name evidence="5" type="ORF">JG687_00018192</name>
    <name evidence="6" type="ORF">PC110_g6779</name>
    <name evidence="2" type="ORF">PC113_g3239</name>
    <name evidence="3" type="ORF">PC117_g8047</name>
    <name evidence="4" type="ORF">PC118_g4758</name>
</gene>
<comment type="caution">
    <text evidence="6">The sequence shown here is derived from an EMBL/GenBank/DDBJ whole genome shotgun (WGS) entry which is preliminary data.</text>
</comment>
<accession>A0A329SMP4</accession>
<evidence type="ECO:0008006" key="8">
    <source>
        <dbReference type="Google" id="ProtNLM"/>
    </source>
</evidence>
<reference evidence="6 7" key="1">
    <citation type="submission" date="2018-01" db="EMBL/GenBank/DDBJ databases">
        <title>Draft genome of the strawberry crown rot pathogen Phytophthora cactorum.</title>
        <authorList>
            <person name="Armitage A.D."/>
            <person name="Lysoe E."/>
            <person name="Nellist C.F."/>
            <person name="Harrison R.J."/>
            <person name="Brurberg M.B."/>
        </authorList>
    </citation>
    <scope>NUCLEOTIDE SEQUENCE [LARGE SCALE GENOMIC DNA]</scope>
    <source>
        <strain evidence="6 7">10300</strain>
    </source>
</reference>
<dbReference type="Proteomes" id="UP000697107">
    <property type="component" value="Unassembled WGS sequence"/>
</dbReference>
<feature type="region of interest" description="Disordered" evidence="1">
    <location>
        <begin position="71"/>
        <end position="91"/>
    </location>
</feature>
<reference evidence="2" key="2">
    <citation type="submission" date="2018-10" db="EMBL/GenBank/DDBJ databases">
        <title>Effector identification in a new, highly contiguous assembly of the strawberry crown rot pathogen Phytophthora cactorum.</title>
        <authorList>
            <person name="Armitage A.D."/>
            <person name="Nellist C.F."/>
            <person name="Bates H."/>
            <person name="Vickerstaff R.J."/>
            <person name="Harrison R.J."/>
        </authorList>
    </citation>
    <scope>NUCLEOTIDE SEQUENCE</scope>
    <source>
        <strain evidence="2">15-7</strain>
        <strain evidence="3">4040</strain>
        <strain evidence="4">P415</strain>
    </source>
</reference>
<dbReference type="Proteomes" id="UP000688947">
    <property type="component" value="Unassembled WGS sequence"/>
</dbReference>
<dbReference type="VEuPathDB" id="FungiDB:PC110_g6779"/>